<dbReference type="Gene3D" id="1.25.40.10">
    <property type="entry name" value="Tetratricopeptide repeat domain"/>
    <property type="match status" value="1"/>
</dbReference>
<dbReference type="InterPro" id="IPR011990">
    <property type="entry name" value="TPR-like_helical_dom_sf"/>
</dbReference>
<accession>A0ABU2VAM3</accession>
<evidence type="ECO:0000313" key="1">
    <source>
        <dbReference type="EMBL" id="MDT0482616.1"/>
    </source>
</evidence>
<name>A0ABU2VAM3_9ACTN</name>
<dbReference type="EMBL" id="JAVREZ010000006">
    <property type="protein sequence ID" value="MDT0482616.1"/>
    <property type="molecule type" value="Genomic_DNA"/>
</dbReference>
<proteinExistence type="predicted"/>
<sequence length="212" mass="23290">MRWRSLNGERRTVTGAIRLGDDAIARGQWALALRHYGKANRHAVRVAQAGEGDQDQAVLGSVYYNLAELRVKTGEVSMAWLCALQACQVYGRLDPTNARPTAVYSCLTDPSQFTSPSPPLARERIALNADARSRYVLLSAGLVREFGSQALRVDIGGGALDGITDVREVVERIGESAVRTYQELVRHNTVYTEADVTRTRERVTKACSIIDA</sequence>
<evidence type="ECO:0008006" key="3">
    <source>
        <dbReference type="Google" id="ProtNLM"/>
    </source>
</evidence>
<organism evidence="1 2">
    <name type="scientific">Streptomyces doebereineriae</name>
    <dbReference type="NCBI Taxonomy" id="3075528"/>
    <lineage>
        <taxon>Bacteria</taxon>
        <taxon>Bacillati</taxon>
        <taxon>Actinomycetota</taxon>
        <taxon>Actinomycetes</taxon>
        <taxon>Kitasatosporales</taxon>
        <taxon>Streptomycetaceae</taxon>
        <taxon>Streptomyces</taxon>
    </lineage>
</organism>
<reference evidence="2" key="1">
    <citation type="submission" date="2023-07" db="EMBL/GenBank/DDBJ databases">
        <title>30 novel species of actinomycetes from the DSMZ collection.</title>
        <authorList>
            <person name="Nouioui I."/>
        </authorList>
    </citation>
    <scope>NUCLEOTIDE SEQUENCE [LARGE SCALE GENOMIC DNA]</scope>
    <source>
        <strain evidence="2">DSM 41640</strain>
    </source>
</reference>
<gene>
    <name evidence="1" type="ORF">RNB18_20830</name>
</gene>
<keyword evidence="2" id="KW-1185">Reference proteome</keyword>
<evidence type="ECO:0000313" key="2">
    <source>
        <dbReference type="Proteomes" id="UP001183824"/>
    </source>
</evidence>
<protein>
    <recommendedName>
        <fullName evidence="3">Tetratricopeptide repeat protein</fullName>
    </recommendedName>
</protein>
<dbReference type="Proteomes" id="UP001183824">
    <property type="component" value="Unassembled WGS sequence"/>
</dbReference>
<dbReference type="RefSeq" id="WP_311715585.1">
    <property type="nucleotide sequence ID" value="NZ_JAVREZ010000006.1"/>
</dbReference>
<comment type="caution">
    <text evidence="1">The sequence shown here is derived from an EMBL/GenBank/DDBJ whole genome shotgun (WGS) entry which is preliminary data.</text>
</comment>